<dbReference type="PANTHER" id="PTHR34385:SF1">
    <property type="entry name" value="PEPTIDOGLYCAN L-ALANYL-D-GLUTAMATE ENDOPEPTIDASE CWLK"/>
    <property type="match status" value="1"/>
</dbReference>
<keyword evidence="3" id="KW-1185">Reference proteome</keyword>
<dbReference type="RefSeq" id="WP_110075300.1">
    <property type="nucleotide sequence ID" value="NZ_QGTT01000003.1"/>
</dbReference>
<feature type="domain" description="D-alanyl-D-alanine carboxypeptidase-like core" evidence="1">
    <location>
        <begin position="25"/>
        <end position="179"/>
    </location>
</feature>
<comment type="caution">
    <text evidence="2">The sequence shown here is derived from an EMBL/GenBank/DDBJ whole genome shotgun (WGS) entry which is preliminary data.</text>
</comment>
<dbReference type="InterPro" id="IPR009045">
    <property type="entry name" value="Zn_M74/Hedgehog-like"/>
</dbReference>
<dbReference type="SUPFAM" id="SSF55166">
    <property type="entry name" value="Hedgehog/DD-peptidase"/>
    <property type="match status" value="1"/>
</dbReference>
<dbReference type="PANTHER" id="PTHR34385">
    <property type="entry name" value="D-ALANYL-D-ALANINE CARBOXYPEPTIDASE"/>
    <property type="match status" value="1"/>
</dbReference>
<keyword evidence="2" id="KW-0645">Protease</keyword>
<keyword evidence="2" id="KW-0378">Hydrolase</keyword>
<protein>
    <submittedName>
        <fullName evidence="2">LAS superfamily LD-carboxypeptidase LdcB</fullName>
    </submittedName>
</protein>
<evidence type="ECO:0000313" key="3">
    <source>
        <dbReference type="Proteomes" id="UP000246964"/>
    </source>
</evidence>
<dbReference type="Proteomes" id="UP000246964">
    <property type="component" value="Unassembled WGS sequence"/>
</dbReference>
<dbReference type="InterPro" id="IPR052179">
    <property type="entry name" value="DD-CPase-like"/>
</dbReference>
<proteinExistence type="predicted"/>
<dbReference type="Pfam" id="PF02557">
    <property type="entry name" value="VanY"/>
    <property type="match status" value="1"/>
</dbReference>
<dbReference type="Gene3D" id="3.30.1380.10">
    <property type="match status" value="1"/>
</dbReference>
<keyword evidence="2" id="KW-0121">Carboxypeptidase</keyword>
<organism evidence="2 3">
    <name type="scientific">Pseudidiomarina maritima</name>
    <dbReference type="NCBI Taxonomy" id="519453"/>
    <lineage>
        <taxon>Bacteria</taxon>
        <taxon>Pseudomonadati</taxon>
        <taxon>Pseudomonadota</taxon>
        <taxon>Gammaproteobacteria</taxon>
        <taxon>Alteromonadales</taxon>
        <taxon>Idiomarinaceae</taxon>
        <taxon>Pseudidiomarina</taxon>
    </lineage>
</organism>
<dbReference type="GO" id="GO:0004180">
    <property type="term" value="F:carboxypeptidase activity"/>
    <property type="evidence" value="ECO:0007669"/>
    <property type="project" value="UniProtKB-KW"/>
</dbReference>
<accession>A0A317QD51</accession>
<name>A0A317QD51_9GAMM</name>
<reference evidence="2 3" key="1">
    <citation type="submission" date="2018-05" db="EMBL/GenBank/DDBJ databases">
        <title>Freshwater and sediment microbial communities from various areas in North America, analyzing microbe dynamics in response to fracking.</title>
        <authorList>
            <person name="Lamendella R."/>
        </authorList>
    </citation>
    <scope>NUCLEOTIDE SEQUENCE [LARGE SCALE GENOMIC DNA]</scope>
    <source>
        <strain evidence="2 3">125B1</strain>
    </source>
</reference>
<dbReference type="InterPro" id="IPR003709">
    <property type="entry name" value="VanY-like_core_dom"/>
</dbReference>
<sequence>MLTAAQLTGRTTSHLEALPDAPQVLLQAPVAAAFTTMQKAAASAGIEVAVASSFRDFDRQLSIWNRKFYGELPIYNDRGEQLATEHLSSGEKVEAILLYSALPGASRHHWGTDIDVYDPRPFAAHESKLQLVANEYQEGGPCYSVWQWLQSHAQEFGFFFPYARYQGGVAAEPWHISHVECAAAAQQQLSNELLRQVITEADIAGKSYILAQLTELKQRYVDTICSPEVTGASAWFG</sequence>
<dbReference type="EMBL" id="QGTT01000003">
    <property type="protein sequence ID" value="PWW14404.1"/>
    <property type="molecule type" value="Genomic_DNA"/>
</dbReference>
<dbReference type="AlphaFoldDB" id="A0A317QD51"/>
<dbReference type="CDD" id="cd14847">
    <property type="entry name" value="DD-carboxypeptidase_like"/>
    <property type="match status" value="1"/>
</dbReference>
<evidence type="ECO:0000259" key="1">
    <source>
        <dbReference type="Pfam" id="PF02557"/>
    </source>
</evidence>
<dbReference type="OrthoDB" id="9792074at2"/>
<dbReference type="GO" id="GO:0006508">
    <property type="term" value="P:proteolysis"/>
    <property type="evidence" value="ECO:0007669"/>
    <property type="project" value="InterPro"/>
</dbReference>
<evidence type="ECO:0000313" key="2">
    <source>
        <dbReference type="EMBL" id="PWW14404.1"/>
    </source>
</evidence>
<gene>
    <name evidence="2" type="ORF">DET45_10396</name>
</gene>